<dbReference type="InterPro" id="IPR039425">
    <property type="entry name" value="RNA_pol_sigma-70-like"/>
</dbReference>
<keyword evidence="3" id="KW-0731">Sigma factor</keyword>
<reference evidence="8" key="1">
    <citation type="journal article" date="2014" name="Int. J. Syst. Evol. Microbiol.">
        <title>Complete genome sequence of Corynebacterium casei LMG S-19264T (=DSM 44701T), isolated from a smear-ripened cheese.</title>
        <authorList>
            <consortium name="US DOE Joint Genome Institute (JGI-PGF)"/>
            <person name="Walter F."/>
            <person name="Albersmeier A."/>
            <person name="Kalinowski J."/>
            <person name="Ruckert C."/>
        </authorList>
    </citation>
    <scope>NUCLEOTIDE SEQUENCE</scope>
    <source>
        <strain evidence="8">JCM 3313</strain>
    </source>
</reference>
<dbReference type="SUPFAM" id="SSF88946">
    <property type="entry name" value="Sigma2 domain of RNA polymerase sigma factors"/>
    <property type="match status" value="1"/>
</dbReference>
<dbReference type="InterPro" id="IPR036388">
    <property type="entry name" value="WH-like_DNA-bd_sf"/>
</dbReference>
<dbReference type="GO" id="GO:0016987">
    <property type="term" value="F:sigma factor activity"/>
    <property type="evidence" value="ECO:0007669"/>
    <property type="project" value="UniProtKB-KW"/>
</dbReference>
<dbReference type="EMBL" id="BMRG01000029">
    <property type="protein sequence ID" value="GGP85730.1"/>
    <property type="molecule type" value="Genomic_DNA"/>
</dbReference>
<dbReference type="Gene3D" id="1.10.10.10">
    <property type="entry name" value="Winged helix-like DNA-binding domain superfamily/Winged helix DNA-binding domain"/>
    <property type="match status" value="1"/>
</dbReference>
<dbReference type="GO" id="GO:0003677">
    <property type="term" value="F:DNA binding"/>
    <property type="evidence" value="ECO:0007669"/>
    <property type="project" value="UniProtKB-KW"/>
</dbReference>
<dbReference type="InterPro" id="IPR007627">
    <property type="entry name" value="RNA_pol_sigma70_r2"/>
</dbReference>
<dbReference type="GO" id="GO:0006352">
    <property type="term" value="P:DNA-templated transcription initiation"/>
    <property type="evidence" value="ECO:0007669"/>
    <property type="project" value="InterPro"/>
</dbReference>
<dbReference type="InterPro" id="IPR013324">
    <property type="entry name" value="RNA_pol_sigma_r3/r4-like"/>
</dbReference>
<dbReference type="InterPro" id="IPR014284">
    <property type="entry name" value="RNA_pol_sigma-70_dom"/>
</dbReference>
<keyword evidence="2" id="KW-0805">Transcription regulation</keyword>
<proteinExistence type="inferred from homology"/>
<accession>A0A918AU22</accession>
<keyword evidence="9" id="KW-1185">Reference proteome</keyword>
<dbReference type="Pfam" id="PF04542">
    <property type="entry name" value="Sigma70_r2"/>
    <property type="match status" value="1"/>
</dbReference>
<keyword evidence="4" id="KW-0238">DNA-binding</keyword>
<evidence type="ECO:0000313" key="9">
    <source>
        <dbReference type="Proteomes" id="UP000639606"/>
    </source>
</evidence>
<evidence type="ECO:0000256" key="2">
    <source>
        <dbReference type="ARBA" id="ARBA00023015"/>
    </source>
</evidence>
<comment type="caution">
    <text evidence="8">The sequence shown here is derived from an EMBL/GenBank/DDBJ whole genome shotgun (WGS) entry which is preliminary data.</text>
</comment>
<organism evidence="8 9">
    <name type="scientific">Saccharothrix coeruleofusca</name>
    <dbReference type="NCBI Taxonomy" id="33919"/>
    <lineage>
        <taxon>Bacteria</taxon>
        <taxon>Bacillati</taxon>
        <taxon>Actinomycetota</taxon>
        <taxon>Actinomycetes</taxon>
        <taxon>Pseudonocardiales</taxon>
        <taxon>Pseudonocardiaceae</taxon>
        <taxon>Saccharothrix</taxon>
    </lineage>
</organism>
<feature type="compositionally biased region" description="Basic and acidic residues" evidence="6">
    <location>
        <begin position="104"/>
        <end position="117"/>
    </location>
</feature>
<dbReference type="SUPFAM" id="SSF88659">
    <property type="entry name" value="Sigma3 and sigma4 domains of RNA polymerase sigma factors"/>
    <property type="match status" value="1"/>
</dbReference>
<dbReference type="CDD" id="cd06171">
    <property type="entry name" value="Sigma70_r4"/>
    <property type="match status" value="1"/>
</dbReference>
<sequence>MTAHVEPDAHLDVLARSAVEGDRKATDELLVRLKPLVVRYCRGRIGGGTFASADDVAQDALIGVFKALPDYRDEGRGFLAFVFGIARRKIADYYRKAGRERATPVAELPDRADDRGGPEQAALHNEGQRNVHELLGVLSDTQREVLMHRLVIGLSSDETAEALSMTPGAVRVAQHRALRKLRDRLTGGREAA</sequence>
<dbReference type="InterPro" id="IPR013325">
    <property type="entry name" value="RNA_pol_sigma_r2"/>
</dbReference>
<feature type="region of interest" description="Disordered" evidence="6">
    <location>
        <begin position="104"/>
        <end position="126"/>
    </location>
</feature>
<dbReference type="Proteomes" id="UP000639606">
    <property type="component" value="Unassembled WGS sequence"/>
</dbReference>
<feature type="domain" description="HTH luxR-type" evidence="7">
    <location>
        <begin position="135"/>
        <end position="191"/>
    </location>
</feature>
<evidence type="ECO:0000256" key="4">
    <source>
        <dbReference type="ARBA" id="ARBA00023125"/>
    </source>
</evidence>
<evidence type="ECO:0000256" key="3">
    <source>
        <dbReference type="ARBA" id="ARBA00023082"/>
    </source>
</evidence>
<gene>
    <name evidence="8" type="ORF">GCM10010185_69310</name>
</gene>
<dbReference type="PANTHER" id="PTHR43133:SF58">
    <property type="entry name" value="ECF RNA POLYMERASE SIGMA FACTOR SIGD"/>
    <property type="match status" value="1"/>
</dbReference>
<dbReference type="PANTHER" id="PTHR43133">
    <property type="entry name" value="RNA POLYMERASE ECF-TYPE SIGMA FACTO"/>
    <property type="match status" value="1"/>
</dbReference>
<dbReference type="InterPro" id="IPR000792">
    <property type="entry name" value="Tscrpt_reg_LuxR_C"/>
</dbReference>
<evidence type="ECO:0000313" key="8">
    <source>
        <dbReference type="EMBL" id="GGP85730.1"/>
    </source>
</evidence>
<protein>
    <submittedName>
        <fullName evidence="8">RNA polymerase sigma-D factor</fullName>
    </submittedName>
</protein>
<dbReference type="Gene3D" id="1.10.1740.10">
    <property type="match status" value="1"/>
</dbReference>
<dbReference type="SMART" id="SM00421">
    <property type="entry name" value="HTH_LUXR"/>
    <property type="match status" value="1"/>
</dbReference>
<dbReference type="NCBIfam" id="NF007230">
    <property type="entry name" value="PRK09648.1"/>
    <property type="match status" value="1"/>
</dbReference>
<reference evidence="8" key="2">
    <citation type="submission" date="2020-09" db="EMBL/GenBank/DDBJ databases">
        <authorList>
            <person name="Sun Q."/>
            <person name="Ohkuma M."/>
        </authorList>
    </citation>
    <scope>NUCLEOTIDE SEQUENCE</scope>
    <source>
        <strain evidence="8">JCM 3313</strain>
    </source>
</reference>
<evidence type="ECO:0000256" key="5">
    <source>
        <dbReference type="ARBA" id="ARBA00023163"/>
    </source>
</evidence>
<dbReference type="NCBIfam" id="TIGR02937">
    <property type="entry name" value="sigma70-ECF"/>
    <property type="match status" value="1"/>
</dbReference>
<evidence type="ECO:0000259" key="7">
    <source>
        <dbReference type="SMART" id="SM00421"/>
    </source>
</evidence>
<evidence type="ECO:0000256" key="1">
    <source>
        <dbReference type="ARBA" id="ARBA00010641"/>
    </source>
</evidence>
<dbReference type="Pfam" id="PF08281">
    <property type="entry name" value="Sigma70_r4_2"/>
    <property type="match status" value="1"/>
</dbReference>
<name>A0A918AU22_9PSEU</name>
<keyword evidence="5" id="KW-0804">Transcription</keyword>
<evidence type="ECO:0000256" key="6">
    <source>
        <dbReference type="SAM" id="MobiDB-lite"/>
    </source>
</evidence>
<dbReference type="AlphaFoldDB" id="A0A918AU22"/>
<dbReference type="InterPro" id="IPR013249">
    <property type="entry name" value="RNA_pol_sigma70_r4_t2"/>
</dbReference>
<comment type="similarity">
    <text evidence="1">Belongs to the sigma-70 factor family. ECF subfamily.</text>
</comment>
<dbReference type="RefSeq" id="WP_189227550.1">
    <property type="nucleotide sequence ID" value="NZ_BMRG01000029.1"/>
</dbReference>